<evidence type="ECO:0000256" key="13">
    <source>
        <dbReference type="SAM" id="MobiDB-lite"/>
    </source>
</evidence>
<evidence type="ECO:0000259" key="15">
    <source>
        <dbReference type="Pfam" id="PF04151"/>
    </source>
</evidence>
<evidence type="ECO:0000256" key="7">
    <source>
        <dbReference type="ARBA" id="ARBA00022723"/>
    </source>
</evidence>
<keyword evidence="8 14" id="KW-0732">Signal</keyword>
<keyword evidence="10" id="KW-0862">Zinc</keyword>
<dbReference type="Pfam" id="PF08453">
    <property type="entry name" value="Peptidase_M9_N"/>
    <property type="match status" value="1"/>
</dbReference>
<dbReference type="PRINTS" id="PR00931">
    <property type="entry name" value="MICOLLPTASE"/>
</dbReference>
<dbReference type="Pfam" id="PF01752">
    <property type="entry name" value="Peptidase_M9"/>
    <property type="match status" value="1"/>
</dbReference>
<evidence type="ECO:0000256" key="1">
    <source>
        <dbReference type="ARBA" id="ARBA00000424"/>
    </source>
</evidence>
<feature type="region of interest" description="Disordered" evidence="13">
    <location>
        <begin position="29"/>
        <end position="80"/>
    </location>
</feature>
<comment type="subcellular location">
    <subcellularLocation>
        <location evidence="3">Secreted</location>
    </subcellularLocation>
</comment>
<accession>A0ABU9PQJ2</accession>
<evidence type="ECO:0000256" key="12">
    <source>
        <dbReference type="ARBA" id="ARBA00023145"/>
    </source>
</evidence>
<evidence type="ECO:0000256" key="8">
    <source>
        <dbReference type="ARBA" id="ARBA00022729"/>
    </source>
</evidence>
<dbReference type="InterPro" id="IPR013661">
    <property type="entry name" value="Peptidase_M9_N_dom"/>
</dbReference>
<keyword evidence="18" id="KW-1185">Reference proteome</keyword>
<evidence type="ECO:0000256" key="9">
    <source>
        <dbReference type="ARBA" id="ARBA00022801"/>
    </source>
</evidence>
<comment type="cofactor">
    <cofactor evidence="2">
        <name>Zn(2+)</name>
        <dbReference type="ChEBI" id="CHEBI:29105"/>
    </cofactor>
</comment>
<sequence length="756" mass="83713">MAIPSKNFWLTALTLVCLSSFAYASSAPVPNPGATPEPTQTTQAPMPRARQTLPPSQEQSRFNLAPSTKPRTDLVPAQKRSVTGQRSKRMAIAPNCQDMDILAGYDGRALADYIANLPDYECHYGLFSLTAAQAAKIYAADNFSAVANRFVHEARIYNATNRVLVNLLIYLRAGYYLASSNVIANPSALLLATLRPSIRQLVDGDILFRENAIASSTASEVLKLITNMSDETYYLDGMKNLLLRYTNSTSNPYAADALRKPTAAGGFTGVLTVLFYAHGRADGRLILQRDMTYPVALNNFVVNNKASLLGSETAYQLTDAANEAFRFMQYPTQKTSVKIMIKNQLATTTMTGADNDLWLAAAAAVKYNDNANCAEYGTCDFETRLADVVLKNRYSCSPAIRIRAQQMTPAQMKSSCDVIQREESYFHDMLQTNRAPVANDHNASLEVVVFGDYTNYNKYAGVMYGISTNNGGMYLEGSPKAPGNQARFIAHEASWMRPAFQVWNLEHEYIHYLDGRFNMFGDFSESTAKPAVWWIEGIAEYLSKKNDNQDAIDVAQSGAYSLSQIFGNTYSMTDYVPRAYRWGYMATRFMVERHRNDVDTLVTRFRVGDYDGYQNIMAYIGARYDSEFVSWVKTASTAGEPPLPDEPLLASCASSSYLGKNCSIKGLSSSDRVYAYIQLPNGAKNLNLRTSGGSGNVDMYIALDRYPTISSYDVASSNPGNRENITLATPVSGRWYYIFLVAKQTFKGVSLSATYD</sequence>
<evidence type="ECO:0000256" key="2">
    <source>
        <dbReference type="ARBA" id="ARBA00001947"/>
    </source>
</evidence>
<evidence type="ECO:0000313" key="17">
    <source>
        <dbReference type="EMBL" id="MEM4986260.1"/>
    </source>
</evidence>
<name>A0ABU9PQJ2_9BURK</name>
<keyword evidence="6" id="KW-0645">Protease</keyword>
<feature type="signal peptide" evidence="14">
    <location>
        <begin position="1"/>
        <end position="24"/>
    </location>
</feature>
<dbReference type="InterPro" id="IPR002169">
    <property type="entry name" value="Peptidase_M9A/M9B"/>
</dbReference>
<evidence type="ECO:0000259" key="16">
    <source>
        <dbReference type="Pfam" id="PF08453"/>
    </source>
</evidence>
<feature type="compositionally biased region" description="Low complexity" evidence="13">
    <location>
        <begin position="36"/>
        <end position="45"/>
    </location>
</feature>
<evidence type="ECO:0000256" key="6">
    <source>
        <dbReference type="ARBA" id="ARBA00022670"/>
    </source>
</evidence>
<dbReference type="GO" id="GO:0004222">
    <property type="term" value="F:metalloendopeptidase activity"/>
    <property type="evidence" value="ECO:0007669"/>
    <property type="project" value="UniProtKB-EC"/>
</dbReference>
<feature type="domain" description="Peptidase C-terminal archaeal/bacterial" evidence="15">
    <location>
        <begin position="674"/>
        <end position="736"/>
    </location>
</feature>
<evidence type="ECO:0000256" key="3">
    <source>
        <dbReference type="ARBA" id="ARBA00004613"/>
    </source>
</evidence>
<evidence type="ECO:0000313" key="18">
    <source>
        <dbReference type="Proteomes" id="UP001495910"/>
    </source>
</evidence>
<proteinExistence type="predicted"/>
<feature type="compositionally biased region" description="Polar residues" evidence="13">
    <location>
        <begin position="53"/>
        <end position="66"/>
    </location>
</feature>
<keyword evidence="5" id="KW-0964">Secreted</keyword>
<dbReference type="EC" id="3.4.24.3" evidence="4"/>
<keyword evidence="12" id="KW-0865">Zymogen</keyword>
<dbReference type="InterPro" id="IPR007280">
    <property type="entry name" value="Peptidase_C_arc/bac"/>
</dbReference>
<keyword evidence="9 17" id="KW-0378">Hydrolase</keyword>
<evidence type="ECO:0000256" key="10">
    <source>
        <dbReference type="ARBA" id="ARBA00022833"/>
    </source>
</evidence>
<dbReference type="Pfam" id="PF04151">
    <property type="entry name" value="PPC"/>
    <property type="match status" value="1"/>
</dbReference>
<dbReference type="Proteomes" id="UP001495910">
    <property type="component" value="Unassembled WGS sequence"/>
</dbReference>
<reference evidence="17 18" key="1">
    <citation type="submission" date="2024-02" db="EMBL/GenBank/DDBJ databases">
        <title>Draft genome sequence of Collimonas sp. strain H4R21, an effective mineral-weathering bacterial strain isolated from the beech rhizosphere.</title>
        <authorList>
            <person name="Morin E."/>
            <person name="Uroz S."/>
            <person name="Leveau J.H.J."/>
            <person name="Kumar R."/>
            <person name="Rey M.W."/>
            <person name="Pham J."/>
        </authorList>
    </citation>
    <scope>NUCLEOTIDE SEQUENCE [LARGE SCALE GENOMIC DNA]</scope>
    <source>
        <strain evidence="17 18">H4R21</strain>
    </source>
</reference>
<gene>
    <name evidence="17" type="ORF">V8G57_02555</name>
</gene>
<dbReference type="Gene3D" id="3.40.30.160">
    <property type="entry name" value="Collagenase ColT, N-terminal domain"/>
    <property type="match status" value="1"/>
</dbReference>
<dbReference type="PANTHER" id="PTHR13062:SF9">
    <property type="entry name" value="MICROBIAL COLLAGENASE"/>
    <property type="match status" value="1"/>
</dbReference>
<dbReference type="EMBL" id="JBANDC010000002">
    <property type="protein sequence ID" value="MEM4986260.1"/>
    <property type="molecule type" value="Genomic_DNA"/>
</dbReference>
<evidence type="ECO:0000256" key="5">
    <source>
        <dbReference type="ARBA" id="ARBA00022525"/>
    </source>
</evidence>
<evidence type="ECO:0000256" key="4">
    <source>
        <dbReference type="ARBA" id="ARBA00012653"/>
    </source>
</evidence>
<dbReference type="PANTHER" id="PTHR13062">
    <property type="entry name" value="COLLAGENASE"/>
    <property type="match status" value="1"/>
</dbReference>
<feature type="domain" description="Peptidase M9 collagenase N-terminal" evidence="16">
    <location>
        <begin position="101"/>
        <end position="253"/>
    </location>
</feature>
<feature type="chain" id="PRO_5046121286" description="microbial collagenase" evidence="14">
    <location>
        <begin position="25"/>
        <end position="756"/>
    </location>
</feature>
<comment type="caution">
    <text evidence="17">The sequence shown here is derived from an EMBL/GenBank/DDBJ whole genome shotgun (WGS) entry which is preliminary data.</text>
</comment>
<evidence type="ECO:0000256" key="14">
    <source>
        <dbReference type="SAM" id="SignalP"/>
    </source>
</evidence>
<dbReference type="RefSeq" id="WP_342828080.1">
    <property type="nucleotide sequence ID" value="NZ_JBANDC010000002.1"/>
</dbReference>
<dbReference type="Gene3D" id="2.60.120.380">
    <property type="match status" value="1"/>
</dbReference>
<dbReference type="Gene3D" id="1.10.390.20">
    <property type="match status" value="1"/>
</dbReference>
<keyword evidence="11" id="KW-0482">Metalloprotease</keyword>
<keyword evidence="7" id="KW-0479">Metal-binding</keyword>
<evidence type="ECO:0000256" key="11">
    <source>
        <dbReference type="ARBA" id="ARBA00023049"/>
    </source>
</evidence>
<protein>
    <recommendedName>
        <fullName evidence="4">microbial collagenase</fullName>
        <ecNumber evidence="4">3.4.24.3</ecNumber>
    </recommendedName>
</protein>
<comment type="catalytic activity">
    <reaction evidence="1">
        <text>Digestion of native collagen in the triple helical region at Xaa-|-Gly bonds. With synthetic peptides, a preference is shown for Gly at P3 and P1', Pro and Ala at P2 and P2', and hydroxyproline, Ala or Arg at P3'.</text>
        <dbReference type="EC" id="3.4.24.3"/>
    </reaction>
</comment>
<organism evidence="17 18">
    <name type="scientific">Collimonas rhizosphaerae</name>
    <dbReference type="NCBI Taxonomy" id="3126357"/>
    <lineage>
        <taxon>Bacteria</taxon>
        <taxon>Pseudomonadati</taxon>
        <taxon>Pseudomonadota</taxon>
        <taxon>Betaproteobacteria</taxon>
        <taxon>Burkholderiales</taxon>
        <taxon>Oxalobacteraceae</taxon>
        <taxon>Collimonas</taxon>
    </lineage>
</organism>